<protein>
    <submittedName>
        <fullName evidence="5">Trypsin-like peptidase domain-containing protein</fullName>
    </submittedName>
</protein>
<proteinExistence type="predicted"/>
<evidence type="ECO:0000256" key="3">
    <source>
        <dbReference type="SAM" id="Phobius"/>
    </source>
</evidence>
<dbReference type="PANTHER" id="PTHR43343">
    <property type="entry name" value="PEPTIDASE S12"/>
    <property type="match status" value="1"/>
</dbReference>
<dbReference type="Pfam" id="PF13365">
    <property type="entry name" value="Trypsin_2"/>
    <property type="match status" value="1"/>
</dbReference>
<dbReference type="InterPro" id="IPR009003">
    <property type="entry name" value="Peptidase_S1_PA"/>
</dbReference>
<dbReference type="Proteomes" id="UP001500339">
    <property type="component" value="Unassembled WGS sequence"/>
</dbReference>
<dbReference type="InterPro" id="IPR051201">
    <property type="entry name" value="Chloro_Bact_Ser_Proteases"/>
</dbReference>
<dbReference type="RefSeq" id="WP_343769706.1">
    <property type="nucleotide sequence ID" value="NZ_BAAACF010000002.1"/>
</dbReference>
<dbReference type="SMART" id="SM00228">
    <property type="entry name" value="PDZ"/>
    <property type="match status" value="1"/>
</dbReference>
<dbReference type="EMBL" id="BAAACF010000002">
    <property type="protein sequence ID" value="GAA0726066.1"/>
    <property type="molecule type" value="Genomic_DNA"/>
</dbReference>
<keyword evidence="3" id="KW-0472">Membrane</keyword>
<dbReference type="InterPro" id="IPR001940">
    <property type="entry name" value="Peptidase_S1C"/>
</dbReference>
<feature type="transmembrane region" description="Helical" evidence="3">
    <location>
        <begin position="34"/>
        <end position="60"/>
    </location>
</feature>
<dbReference type="PRINTS" id="PR00834">
    <property type="entry name" value="PROTEASES2C"/>
</dbReference>
<dbReference type="InterPro" id="IPR001478">
    <property type="entry name" value="PDZ"/>
</dbReference>
<feature type="domain" description="PDZ" evidence="4">
    <location>
        <begin position="273"/>
        <end position="376"/>
    </location>
</feature>
<keyword evidence="3" id="KW-1133">Transmembrane helix</keyword>
<evidence type="ECO:0000259" key="4">
    <source>
        <dbReference type="SMART" id="SM00228"/>
    </source>
</evidence>
<evidence type="ECO:0000256" key="2">
    <source>
        <dbReference type="ARBA" id="ARBA00022801"/>
    </source>
</evidence>
<keyword evidence="6" id="KW-1185">Reference proteome</keyword>
<organism evidence="5 6">
    <name type="scientific">Clostridium malenominatum</name>
    <dbReference type="NCBI Taxonomy" id="1539"/>
    <lineage>
        <taxon>Bacteria</taxon>
        <taxon>Bacillati</taxon>
        <taxon>Bacillota</taxon>
        <taxon>Clostridia</taxon>
        <taxon>Eubacteriales</taxon>
        <taxon>Clostridiaceae</taxon>
        <taxon>Clostridium</taxon>
    </lineage>
</organism>
<name>A0ABP3UBH1_9CLOT</name>
<gene>
    <name evidence="5" type="ORF">GCM10008905_22190</name>
</gene>
<keyword evidence="3" id="KW-0812">Transmembrane</keyword>
<evidence type="ECO:0000256" key="1">
    <source>
        <dbReference type="ARBA" id="ARBA00022670"/>
    </source>
</evidence>
<dbReference type="SUPFAM" id="SSF50156">
    <property type="entry name" value="PDZ domain-like"/>
    <property type="match status" value="1"/>
</dbReference>
<dbReference type="Pfam" id="PF13180">
    <property type="entry name" value="PDZ_2"/>
    <property type="match status" value="1"/>
</dbReference>
<dbReference type="InterPro" id="IPR036034">
    <property type="entry name" value="PDZ_sf"/>
</dbReference>
<comment type="caution">
    <text evidence="5">The sequence shown here is derived from an EMBL/GenBank/DDBJ whole genome shotgun (WGS) entry which is preliminary data.</text>
</comment>
<reference evidence="6" key="1">
    <citation type="journal article" date="2019" name="Int. J. Syst. Evol. Microbiol.">
        <title>The Global Catalogue of Microorganisms (GCM) 10K type strain sequencing project: providing services to taxonomists for standard genome sequencing and annotation.</title>
        <authorList>
            <consortium name="The Broad Institute Genomics Platform"/>
            <consortium name="The Broad Institute Genome Sequencing Center for Infectious Disease"/>
            <person name="Wu L."/>
            <person name="Ma J."/>
        </authorList>
    </citation>
    <scope>NUCLEOTIDE SEQUENCE [LARGE SCALE GENOMIC DNA]</scope>
    <source>
        <strain evidence="6">JCM 1405</strain>
    </source>
</reference>
<dbReference type="SUPFAM" id="SSF50494">
    <property type="entry name" value="Trypsin-like serine proteases"/>
    <property type="match status" value="1"/>
</dbReference>
<sequence length="393" mass="41672">MDDYKFNEVKDVRWESINPEDGNIKFRKNKKKSFFGGFLKAIIFIIIASISGGISGAYVVNNIYNSNGGKYVIPQKNESYTGDTLKSSNLYGSAINKIADNVGPAVVGVSNTGESFWGTVDKGIGSGIIFDSNGYIVTNYHVIEGAAKVTVKLSNGKVFPAKLVGYDKRSDIAVIKIEGTNLPVATFGDSTKVRVGDLAVAIGNPLGEEFAGSVTAGIISALNRTMKYDGAIYKVLQTDAAINPGNSGGPLVNENGEVIGINSLKIGSEANAEGMGFAIAINEAKTIIDALMNDGKVKRPALGVLGQTVSSRDGSIKGFYVNQVIEASGAAAAGMKPTDIIIEIDKQKVESFEDLAEALDKHKIGDSVSCKIWRDGATVELNITLKEVKEANR</sequence>
<dbReference type="Gene3D" id="2.30.42.10">
    <property type="match status" value="1"/>
</dbReference>
<dbReference type="Gene3D" id="2.40.10.120">
    <property type="match status" value="1"/>
</dbReference>
<evidence type="ECO:0000313" key="5">
    <source>
        <dbReference type="EMBL" id="GAA0726066.1"/>
    </source>
</evidence>
<dbReference type="PANTHER" id="PTHR43343:SF3">
    <property type="entry name" value="PROTEASE DO-LIKE 8, CHLOROPLASTIC"/>
    <property type="match status" value="1"/>
</dbReference>
<accession>A0ABP3UBH1</accession>
<keyword evidence="2" id="KW-0378">Hydrolase</keyword>
<keyword evidence="1" id="KW-0645">Protease</keyword>
<evidence type="ECO:0000313" key="6">
    <source>
        <dbReference type="Proteomes" id="UP001500339"/>
    </source>
</evidence>